<dbReference type="EMBL" id="BAAACI010000007">
    <property type="protein sequence ID" value="GAA0776388.1"/>
    <property type="molecule type" value="Genomic_DNA"/>
</dbReference>
<evidence type="ECO:0000313" key="1">
    <source>
        <dbReference type="EMBL" id="GAA0776388.1"/>
    </source>
</evidence>
<proteinExistence type="predicted"/>
<keyword evidence="2" id="KW-1185">Reference proteome</keyword>
<name>A0ABP3W822_CLOSU</name>
<dbReference type="SUPFAM" id="SSF159501">
    <property type="entry name" value="EreA/ChaN-like"/>
    <property type="match status" value="1"/>
</dbReference>
<evidence type="ECO:0000313" key="2">
    <source>
        <dbReference type="Proteomes" id="UP001501047"/>
    </source>
</evidence>
<accession>A0ABP3W822</accession>
<reference evidence="2" key="1">
    <citation type="journal article" date="2019" name="Int. J. Syst. Evol. Microbiol.">
        <title>The Global Catalogue of Microorganisms (GCM) 10K type strain sequencing project: providing services to taxonomists for standard genome sequencing and annotation.</title>
        <authorList>
            <consortium name="The Broad Institute Genomics Platform"/>
            <consortium name="The Broad Institute Genome Sequencing Center for Infectious Disease"/>
            <person name="Wu L."/>
            <person name="Ma J."/>
        </authorList>
    </citation>
    <scope>NUCLEOTIDE SEQUENCE [LARGE SCALE GENOMIC DNA]</scope>
    <source>
        <strain evidence="2">JCM 1417</strain>
    </source>
</reference>
<sequence length="460" mass="53908">MNFKMKKETIFTLTFVIGFILLLGGMYISLPANEKSYIRKNSTAIDFTNYDDYSALEIFNDSIKDKKIIMTNEERGIKESTQIQYKFITYLMDEWKLKYFLIDAGYSEAANINEYLQTGDENLLENYKNKSTGYVFTGYSTLDMLKRLYLKNSQLPDNKKLNIIGIGIYESFESIDLYFKRIISRNSDLTEKQIENINKFLENLKSKDLVTNISNEKELDERNKIIIGYVENFYSEINANEDAYKEALGEDFNNIKIVINNMKNMQEIMKTYSQDDSNMKDGNQKYSQYLYDNLNSFYKSMNMKRCYIHVPYIYNYQHETLDLDFLGAKIAKDKKFKDKVLGINVIYQKGKFDFNNTQIQINAAREDLNTLLQETELDKEDMVINLDNSRSPYRRKFTPIYFPFPDDALYPQENVNGEEIGGIIGKNPGVTIDYFQGVIIIKNPSIDESYFNRIYENSNP</sequence>
<comment type="caution">
    <text evidence="1">The sequence shown here is derived from an EMBL/GenBank/DDBJ whole genome shotgun (WGS) entry which is preliminary data.</text>
</comment>
<dbReference type="RefSeq" id="WP_343827260.1">
    <property type="nucleotide sequence ID" value="NZ_BAAACI010000007.1"/>
</dbReference>
<protein>
    <submittedName>
        <fullName evidence="1">Uncharacterized protein</fullName>
    </submittedName>
</protein>
<gene>
    <name evidence="1" type="ORF">GCM10008908_29690</name>
</gene>
<organism evidence="1 2">
    <name type="scientific">Clostridium subterminale</name>
    <dbReference type="NCBI Taxonomy" id="1550"/>
    <lineage>
        <taxon>Bacteria</taxon>
        <taxon>Bacillati</taxon>
        <taxon>Bacillota</taxon>
        <taxon>Clostridia</taxon>
        <taxon>Eubacteriales</taxon>
        <taxon>Clostridiaceae</taxon>
        <taxon>Clostridium</taxon>
    </lineage>
</organism>
<dbReference type="Proteomes" id="UP001501047">
    <property type="component" value="Unassembled WGS sequence"/>
</dbReference>